<dbReference type="Gene3D" id="3.30.70.1230">
    <property type="entry name" value="Nucleotide cyclase"/>
    <property type="match status" value="1"/>
</dbReference>
<dbReference type="InterPro" id="IPR050697">
    <property type="entry name" value="Adenylyl/Guanylyl_Cyclase_3/4"/>
</dbReference>
<name>A0A2I6SWC1_PARSO</name>
<dbReference type="InterPro" id="IPR029787">
    <property type="entry name" value="Nucleotide_cyclase"/>
</dbReference>
<dbReference type="GO" id="GO:0009190">
    <property type="term" value="P:cyclic nucleotide biosynthetic process"/>
    <property type="evidence" value="ECO:0007669"/>
    <property type="project" value="InterPro"/>
</dbReference>
<feature type="coiled-coil region" evidence="2">
    <location>
        <begin position="280"/>
        <end position="339"/>
    </location>
</feature>
<reference evidence="4" key="1">
    <citation type="submission" date="2017-10" db="EMBL/GenBank/DDBJ databases">
        <title>Conjugative transfer of the toxin plasmid of Clostridium sordellii.</title>
        <authorList>
            <person name="Vidor C.J."/>
            <person name="Awad M."/>
            <person name="Lyras D."/>
        </authorList>
    </citation>
    <scope>NUCLEOTIDE SEQUENCE</scope>
    <source>
        <strain evidence="4">S0804018</strain>
        <plasmid evidence="4">pCS1-5</plasmid>
    </source>
</reference>
<dbReference type="CDD" id="cd07302">
    <property type="entry name" value="CHD"/>
    <property type="match status" value="1"/>
</dbReference>
<evidence type="ECO:0000256" key="2">
    <source>
        <dbReference type="SAM" id="Coils"/>
    </source>
</evidence>
<organism evidence="4">
    <name type="scientific">Paraclostridium sordellii</name>
    <name type="common">Clostridium sordellii</name>
    <dbReference type="NCBI Taxonomy" id="1505"/>
    <lineage>
        <taxon>Bacteria</taxon>
        <taxon>Bacillati</taxon>
        <taxon>Bacillota</taxon>
        <taxon>Clostridia</taxon>
        <taxon>Peptostreptococcales</taxon>
        <taxon>Peptostreptococcaceae</taxon>
        <taxon>Paraclostridium</taxon>
    </lineage>
</organism>
<evidence type="ECO:0000259" key="3">
    <source>
        <dbReference type="PROSITE" id="PS50125"/>
    </source>
</evidence>
<dbReference type="GO" id="GO:0004016">
    <property type="term" value="F:adenylate cyclase activity"/>
    <property type="evidence" value="ECO:0007669"/>
    <property type="project" value="UniProtKB-ARBA"/>
</dbReference>
<proteinExistence type="inferred from homology"/>
<accession>A0A2I6SWC1</accession>
<evidence type="ECO:0000313" key="4">
    <source>
        <dbReference type="EMBL" id="AUO31838.1"/>
    </source>
</evidence>
<dbReference type="RefSeq" id="WP_172692216.1">
    <property type="nucleotide sequence ID" value="NZ_MG205643.1"/>
</dbReference>
<protein>
    <recommendedName>
        <fullName evidence="3">Guanylate cyclase domain-containing protein</fullName>
    </recommendedName>
</protein>
<evidence type="ECO:0000256" key="1">
    <source>
        <dbReference type="ARBA" id="ARBA00005381"/>
    </source>
</evidence>
<dbReference type="SUPFAM" id="SSF55073">
    <property type="entry name" value="Nucleotide cyclase"/>
    <property type="match status" value="1"/>
</dbReference>
<dbReference type="PANTHER" id="PTHR43081">
    <property type="entry name" value="ADENYLATE CYCLASE, TERMINAL-DIFFERENTIATION SPECIFIC-RELATED"/>
    <property type="match status" value="1"/>
</dbReference>
<dbReference type="PROSITE" id="PS50125">
    <property type="entry name" value="GUANYLATE_CYCLASE_2"/>
    <property type="match status" value="1"/>
</dbReference>
<dbReference type="Pfam" id="PF00211">
    <property type="entry name" value="Guanylate_cyc"/>
    <property type="match status" value="1"/>
</dbReference>
<dbReference type="EMBL" id="MG205643">
    <property type="protein sequence ID" value="AUO31838.1"/>
    <property type="molecule type" value="Genomic_DNA"/>
</dbReference>
<keyword evidence="4" id="KW-0614">Plasmid</keyword>
<geneLocation type="plasmid" evidence="4">
    <name>pCS1-5</name>
</geneLocation>
<feature type="domain" description="Guanylate cyclase" evidence="3">
    <location>
        <begin position="51"/>
        <end position="199"/>
    </location>
</feature>
<dbReference type="GO" id="GO:0035556">
    <property type="term" value="P:intracellular signal transduction"/>
    <property type="evidence" value="ECO:0007669"/>
    <property type="project" value="InterPro"/>
</dbReference>
<dbReference type="PANTHER" id="PTHR43081:SF1">
    <property type="entry name" value="ADENYLATE CYCLASE, TERMINAL-DIFFERENTIATION SPECIFIC"/>
    <property type="match status" value="1"/>
</dbReference>
<dbReference type="InterPro" id="IPR001054">
    <property type="entry name" value="A/G_cyclase"/>
</dbReference>
<comment type="similarity">
    <text evidence="1">Belongs to the adenylyl cyclase class-3 family.</text>
</comment>
<dbReference type="AlphaFoldDB" id="A0A2I6SWC1"/>
<keyword evidence="2" id="KW-0175">Coiled coil</keyword>
<sequence length="476" mass="55645">MGFSKSDFDKVDQRIKKITEETVEQIEVDSDLPPTIEQLENNNKTYSVMAAILFIDIRKSTYLTENSQAKSMVKIYRSFMRMAVDCVRKNGGVTRQFLGDRIMGVFIDSCDDAGNIIDSAANKAINASRSLHTVIDYSLNKHLKNNVNGKIIECGIGIDYGKVLVTKVGMYGAENDENRENEVDCVWVGNTTNYASKYSDIASGGETFISESVFKYMSDEHKEFFTKSEKYKGSKLFQGYITRDYYLNFSEDLVKVSKKEEDSTVEISTSEQFAYEIKEIERLQNRLIKREKEISVFEEKLRKENNDLKIKLSNESSAKINAQIEKKEIKQQLEDQMRDTYSFIHTIINCSFYKKIEYIKNIGLTRWEYIEHFYHKLGIKLGYDEDEIKNSAYYFIEIFSYFKCFSKSYQYMVSMAKKNYVWVYIDEASFKWACEQYQGYQVIDAMEDNLKNNKIAYENIKSYEDYIERLKAIRGF</sequence>